<keyword evidence="2 11" id="KW-0547">Nucleotide-binding</keyword>
<keyword evidence="9 11" id="KW-0238">DNA-binding</keyword>
<dbReference type="Pfam" id="PF13541">
    <property type="entry name" value="ChlI"/>
    <property type="match status" value="1"/>
</dbReference>
<feature type="domain" description="RecA family profile 1" evidence="14">
    <location>
        <begin position="78"/>
        <end position="228"/>
    </location>
</feature>
<evidence type="ECO:0000256" key="1">
    <source>
        <dbReference type="ARBA" id="ARBA00022723"/>
    </source>
</evidence>
<dbReference type="GO" id="GO:0140664">
    <property type="term" value="F:ATP-dependent DNA damage sensor activity"/>
    <property type="evidence" value="ECO:0007669"/>
    <property type="project" value="InterPro"/>
</dbReference>
<dbReference type="Pfam" id="PF18073">
    <property type="entry name" value="Zn_ribbon_LapB"/>
    <property type="match status" value="1"/>
</dbReference>
<dbReference type="SUPFAM" id="SSF52540">
    <property type="entry name" value="P-loop containing nucleoside triphosphate hydrolases"/>
    <property type="match status" value="1"/>
</dbReference>
<dbReference type="InterPro" id="IPR041166">
    <property type="entry name" value="Rubredoxin_2"/>
</dbReference>
<dbReference type="InterPro" id="IPR020588">
    <property type="entry name" value="RecA_ATP-bd"/>
</dbReference>
<dbReference type="Gene3D" id="3.40.50.300">
    <property type="entry name" value="P-loop containing nucleotide triphosphate hydrolases"/>
    <property type="match status" value="1"/>
</dbReference>
<evidence type="ECO:0000256" key="8">
    <source>
        <dbReference type="ARBA" id="ARBA00023016"/>
    </source>
</evidence>
<evidence type="ECO:0000256" key="9">
    <source>
        <dbReference type="ARBA" id="ARBA00023125"/>
    </source>
</evidence>
<dbReference type="PROSITE" id="PS50162">
    <property type="entry name" value="RECA_2"/>
    <property type="match status" value="1"/>
</dbReference>
<protein>
    <recommendedName>
        <fullName evidence="11 12">DNA repair protein RadA</fullName>
    </recommendedName>
</protein>
<dbReference type="PANTHER" id="PTHR32472:SF10">
    <property type="entry name" value="DNA REPAIR PROTEIN RADA-LIKE PROTEIN"/>
    <property type="match status" value="1"/>
</dbReference>
<proteinExistence type="inferred from homology"/>
<dbReference type="InterPro" id="IPR003593">
    <property type="entry name" value="AAA+_ATPase"/>
</dbReference>
<reference evidence="15 16" key="1">
    <citation type="submission" date="2019-03" db="EMBL/GenBank/DDBJ databases">
        <title>Paracraurococcus aquatilis NE82 genome sequence.</title>
        <authorList>
            <person name="Zhao Y."/>
            <person name="Du Z."/>
        </authorList>
    </citation>
    <scope>NUCLEOTIDE SEQUENCE [LARGE SCALE GENOMIC DNA]</scope>
    <source>
        <strain evidence="15 16">NE82</strain>
    </source>
</reference>
<keyword evidence="7 11" id="KW-0067">ATP-binding</keyword>
<name>A0A4R4DA17_9PROT</name>
<feature type="region of interest" description="Lon-protease-like" evidence="11">
    <location>
        <begin position="364"/>
        <end position="491"/>
    </location>
</feature>
<evidence type="ECO:0000256" key="12">
    <source>
        <dbReference type="NCBIfam" id="TIGR00416"/>
    </source>
</evidence>
<feature type="binding site" evidence="11">
    <location>
        <begin position="107"/>
        <end position="114"/>
    </location>
    <ligand>
        <name>ATP</name>
        <dbReference type="ChEBI" id="CHEBI:30616"/>
    </ligand>
</feature>
<dbReference type="GO" id="GO:0005829">
    <property type="term" value="C:cytosol"/>
    <property type="evidence" value="ECO:0007669"/>
    <property type="project" value="TreeGrafter"/>
</dbReference>
<comment type="function">
    <text evidence="13">DNA-dependent ATPase involved in processing of recombination intermediates, plays a role in repairing DNA breaks. Stimulates the branch migration of RecA-mediated strand transfer reactions, allowing the 3' invading strand to extend heteroduplex DNA faster. Binds ssDNA in the presence of ADP but not other nucleotides, has ATPase activity that is stimulated by ssDNA and various branched DNA structures, but inhibited by SSB. Does not have RecA's homology-searching function.</text>
</comment>
<dbReference type="GO" id="GO:0016787">
    <property type="term" value="F:hydrolase activity"/>
    <property type="evidence" value="ECO:0007669"/>
    <property type="project" value="UniProtKB-KW"/>
</dbReference>
<keyword evidence="16" id="KW-1185">Reference proteome</keyword>
<dbReference type="GO" id="GO:0000725">
    <property type="term" value="P:recombinational repair"/>
    <property type="evidence" value="ECO:0007669"/>
    <property type="project" value="UniProtKB-UniRule"/>
</dbReference>
<dbReference type="CDD" id="cd01121">
    <property type="entry name" value="RadA_SMS_N"/>
    <property type="match status" value="1"/>
</dbReference>
<evidence type="ECO:0000256" key="6">
    <source>
        <dbReference type="ARBA" id="ARBA00022833"/>
    </source>
</evidence>
<dbReference type="GO" id="GO:0003684">
    <property type="term" value="F:damaged DNA binding"/>
    <property type="evidence" value="ECO:0007669"/>
    <property type="project" value="InterPro"/>
</dbReference>
<feature type="short sequence motif" description="RadA KNRFG motif" evidence="11">
    <location>
        <begin position="265"/>
        <end position="269"/>
    </location>
</feature>
<dbReference type="GO" id="GO:0008270">
    <property type="term" value="F:zinc ion binding"/>
    <property type="evidence" value="ECO:0007669"/>
    <property type="project" value="UniProtKB-KW"/>
</dbReference>
<evidence type="ECO:0000313" key="15">
    <source>
        <dbReference type="EMBL" id="TCZ56681.1"/>
    </source>
</evidence>
<evidence type="ECO:0000256" key="7">
    <source>
        <dbReference type="ARBA" id="ARBA00022840"/>
    </source>
</evidence>
<sequence>MFTFRPEGAPGLAKDRNRHVCQACGAVHPKWQGRCDACGEWNTLQEEAAPVARGPGPAAKAGGGRRVEFVGLQGETAPPPRIPTGLAELDRVLGGGMVPASAVLVGGDPGIGKSTILLQAAARIASGGRRALYISGEEAVAQVRLRALRLGLEGAPLELAAATALRDIVASLEQESDAALVVIDSIQTLWLDALDSAPGTVAQVRACAAELIRLAKGRGFALVLVGHVTKEGTLAGPRVLEHMVDATLYFEGDRGHQFRILRAVKNRFGATDEIGVFEMTERGLVEVPNPSALFLAERRGNVAGSAVFAGIEGTRPVLVEVQCLLAPSAGGSPRRQVVGWDTGRLAMLMAVLEARCGLTLGMNDVYLNIAGGLRIAEPAADLAVAAALVSAATDRPTDPETVYFGEVGLSGEIRQVAQAESRLREAQKLGFAGAVLPRRLARGGRAPAALEGLRLAEIGHIADLVAPFAAKAERKQQARGRAAPAREEAEA</sequence>
<dbReference type="EMBL" id="SKBM01000021">
    <property type="protein sequence ID" value="TCZ56681.1"/>
    <property type="molecule type" value="Genomic_DNA"/>
</dbReference>
<keyword evidence="3 11" id="KW-0227">DNA damage</keyword>
<dbReference type="InterPro" id="IPR004504">
    <property type="entry name" value="DNA_repair_RadA"/>
</dbReference>
<evidence type="ECO:0000256" key="4">
    <source>
        <dbReference type="ARBA" id="ARBA00022771"/>
    </source>
</evidence>
<keyword evidence="6 13" id="KW-0862">Zinc</keyword>
<keyword evidence="1 11" id="KW-0479">Metal-binding</keyword>
<dbReference type="HAMAP" id="MF_01498">
    <property type="entry name" value="RadA_bact"/>
    <property type="match status" value="1"/>
</dbReference>
<comment type="similarity">
    <text evidence="11 13">Belongs to the RecA family. RadA subfamily.</text>
</comment>
<dbReference type="GO" id="GO:0005524">
    <property type="term" value="F:ATP binding"/>
    <property type="evidence" value="ECO:0007669"/>
    <property type="project" value="UniProtKB-UniRule"/>
</dbReference>
<dbReference type="Gene3D" id="3.30.230.10">
    <property type="match status" value="1"/>
</dbReference>
<evidence type="ECO:0000256" key="13">
    <source>
        <dbReference type="RuleBase" id="RU003555"/>
    </source>
</evidence>
<evidence type="ECO:0000256" key="2">
    <source>
        <dbReference type="ARBA" id="ARBA00022741"/>
    </source>
</evidence>
<dbReference type="Pfam" id="PF13481">
    <property type="entry name" value="AAA_25"/>
    <property type="match status" value="1"/>
</dbReference>
<dbReference type="InterPro" id="IPR027417">
    <property type="entry name" value="P-loop_NTPase"/>
</dbReference>
<comment type="function">
    <text evidence="11">Plays a role in repairing double-strand DNA breaks, probably involving stabilizing or processing branched DNA or blocked replication forks.</text>
</comment>
<evidence type="ECO:0000313" key="16">
    <source>
        <dbReference type="Proteomes" id="UP000295023"/>
    </source>
</evidence>
<keyword evidence="10 11" id="KW-0234">DNA repair</keyword>
<dbReference type="InterPro" id="IPR020568">
    <property type="entry name" value="Ribosomal_Su5_D2-typ_SF"/>
</dbReference>
<evidence type="ECO:0000256" key="10">
    <source>
        <dbReference type="ARBA" id="ARBA00023204"/>
    </source>
</evidence>
<dbReference type="Proteomes" id="UP000295023">
    <property type="component" value="Unassembled WGS sequence"/>
</dbReference>
<dbReference type="OrthoDB" id="9803906at2"/>
<accession>A0A4R4DA17</accession>
<dbReference type="SUPFAM" id="SSF54211">
    <property type="entry name" value="Ribosomal protein S5 domain 2-like"/>
    <property type="match status" value="1"/>
</dbReference>
<keyword evidence="5" id="KW-0378">Hydrolase</keyword>
<dbReference type="PANTHER" id="PTHR32472">
    <property type="entry name" value="DNA REPAIR PROTEIN RADA"/>
    <property type="match status" value="1"/>
</dbReference>
<dbReference type="SMART" id="SM00382">
    <property type="entry name" value="AAA"/>
    <property type="match status" value="1"/>
</dbReference>
<dbReference type="NCBIfam" id="TIGR00416">
    <property type="entry name" value="sms"/>
    <property type="match status" value="1"/>
</dbReference>
<dbReference type="AlphaFoldDB" id="A0A4R4DA17"/>
<dbReference type="InterPro" id="IPR014721">
    <property type="entry name" value="Ribsml_uS5_D2-typ_fold_subgr"/>
</dbReference>
<organism evidence="15 16">
    <name type="scientific">Roseicella aquatilis</name>
    <dbReference type="NCBI Taxonomy" id="2527868"/>
    <lineage>
        <taxon>Bacteria</taxon>
        <taxon>Pseudomonadati</taxon>
        <taxon>Pseudomonadota</taxon>
        <taxon>Alphaproteobacteria</taxon>
        <taxon>Acetobacterales</taxon>
        <taxon>Roseomonadaceae</taxon>
        <taxon>Roseicella</taxon>
    </lineage>
</organism>
<dbReference type="PRINTS" id="PR01874">
    <property type="entry name" value="DNAREPAIRADA"/>
</dbReference>
<evidence type="ECO:0000259" key="14">
    <source>
        <dbReference type="PROSITE" id="PS50162"/>
    </source>
</evidence>
<evidence type="ECO:0000256" key="3">
    <source>
        <dbReference type="ARBA" id="ARBA00022763"/>
    </source>
</evidence>
<comment type="domain">
    <text evidence="11">The middle region has homology to RecA with ATPase motifs including the RadA KNRFG motif, while the C-terminus is homologous to Lon protease.</text>
</comment>
<evidence type="ECO:0000256" key="5">
    <source>
        <dbReference type="ARBA" id="ARBA00022801"/>
    </source>
</evidence>
<dbReference type="FunFam" id="3.40.50.300:FF:000050">
    <property type="entry name" value="DNA repair protein RadA"/>
    <property type="match status" value="1"/>
</dbReference>
<evidence type="ECO:0000256" key="11">
    <source>
        <dbReference type="HAMAP-Rule" id="MF_01498"/>
    </source>
</evidence>
<comment type="caution">
    <text evidence="15">The sequence shown here is derived from an EMBL/GenBank/DDBJ whole genome shotgun (WGS) entry which is preliminary data.</text>
</comment>
<keyword evidence="8 11" id="KW-0346">Stress response</keyword>
<keyword evidence="4 13" id="KW-0863">Zinc-finger</keyword>
<gene>
    <name evidence="11 15" type="primary">radA</name>
    <name evidence="15" type="ORF">EXY23_19015</name>
</gene>